<dbReference type="EMBL" id="BART01013537">
    <property type="protein sequence ID" value="GAG78229.1"/>
    <property type="molecule type" value="Genomic_DNA"/>
</dbReference>
<feature type="non-terminal residue" evidence="1">
    <location>
        <position position="106"/>
    </location>
</feature>
<evidence type="ECO:0000313" key="1">
    <source>
        <dbReference type="EMBL" id="GAG78229.1"/>
    </source>
</evidence>
<reference evidence="1" key="1">
    <citation type="journal article" date="2014" name="Front. Microbiol.">
        <title>High frequency of phylogenetically diverse reductive dehalogenase-homologous genes in deep subseafloor sedimentary metagenomes.</title>
        <authorList>
            <person name="Kawai M."/>
            <person name="Futagami T."/>
            <person name="Toyoda A."/>
            <person name="Takaki Y."/>
            <person name="Nishi S."/>
            <person name="Hori S."/>
            <person name="Arai W."/>
            <person name="Tsubouchi T."/>
            <person name="Morono Y."/>
            <person name="Uchiyama I."/>
            <person name="Ito T."/>
            <person name="Fujiyama A."/>
            <person name="Inagaki F."/>
            <person name="Takami H."/>
        </authorList>
    </citation>
    <scope>NUCLEOTIDE SEQUENCE</scope>
    <source>
        <strain evidence="1">Expedition CK06-06</strain>
    </source>
</reference>
<gene>
    <name evidence="1" type="ORF">S01H4_27622</name>
</gene>
<proteinExistence type="predicted"/>
<sequence>MASKIDKVLNRLEELTNDVNTLKRRVVASPIVPLPPQVKAALGTILETSDNAITSTGFGIARDVADVVLPADVAVEIINNPDIMIDQGRIVRRQGARLSSTPKTPR</sequence>
<name>X1A947_9ZZZZ</name>
<accession>X1A947</accession>
<organism evidence="1">
    <name type="scientific">marine sediment metagenome</name>
    <dbReference type="NCBI Taxonomy" id="412755"/>
    <lineage>
        <taxon>unclassified sequences</taxon>
        <taxon>metagenomes</taxon>
        <taxon>ecological metagenomes</taxon>
    </lineage>
</organism>
<dbReference type="AlphaFoldDB" id="X1A947"/>
<protein>
    <submittedName>
        <fullName evidence="1">Uncharacterized protein</fullName>
    </submittedName>
</protein>
<comment type="caution">
    <text evidence="1">The sequence shown here is derived from an EMBL/GenBank/DDBJ whole genome shotgun (WGS) entry which is preliminary data.</text>
</comment>